<keyword evidence="5" id="KW-0687">Ribonucleoprotein</keyword>
<evidence type="ECO:0000256" key="4">
    <source>
        <dbReference type="ARBA" id="ARBA00022980"/>
    </source>
</evidence>
<comment type="similarity">
    <text evidence="1">Belongs to the universal ribosomal protein uS3 family.</text>
</comment>
<sequence>MGQKIHPYGFRLGVTKDWKAKWYAEKDFGKLFVEDRKIRDFITKNLSHAGISNIIIERAANKVKLVIFTGRPGLVIGRKGQGAEQLKKDLSKFVDKEVMLEIKEVRRPETDAQIIADGIASQLERRVAYRRAMKRAVTQALRMGAQGIKVACSGRLAGAEIARQEWYREGRVPLHTLRSDVDYGFSQAYTIYGVIGVKVWVFHGEIVARKQEEASA</sequence>
<keyword evidence="4" id="KW-0689">Ribosomal protein</keyword>
<dbReference type="GO" id="GO:0003735">
    <property type="term" value="F:structural constituent of ribosome"/>
    <property type="evidence" value="ECO:0007669"/>
    <property type="project" value="InterPro"/>
</dbReference>
<gene>
    <name evidence="7" type="primary">rpsC</name>
    <name evidence="7" type="ORF">SCFA_150009</name>
</gene>
<dbReference type="Pfam" id="PF00189">
    <property type="entry name" value="Ribosomal_S3_C"/>
    <property type="match status" value="1"/>
</dbReference>
<dbReference type="GO" id="GO:0006412">
    <property type="term" value="P:translation"/>
    <property type="evidence" value="ECO:0007669"/>
    <property type="project" value="InterPro"/>
</dbReference>
<dbReference type="InterPro" id="IPR001351">
    <property type="entry name" value="Ribosomal_uS3_C"/>
</dbReference>
<dbReference type="CDD" id="cd02412">
    <property type="entry name" value="KH-II_30S_S3"/>
    <property type="match status" value="1"/>
</dbReference>
<dbReference type="InterPro" id="IPR004044">
    <property type="entry name" value="KH_dom_type_2"/>
</dbReference>
<dbReference type="GO" id="GO:0022627">
    <property type="term" value="C:cytosolic small ribosomal subunit"/>
    <property type="evidence" value="ECO:0007669"/>
    <property type="project" value="TreeGrafter"/>
</dbReference>
<dbReference type="SMART" id="SM00322">
    <property type="entry name" value="KH"/>
    <property type="match status" value="1"/>
</dbReference>
<keyword evidence="2" id="KW-0699">rRNA-binding</keyword>
<dbReference type="HAMAP" id="MF_01309_B">
    <property type="entry name" value="Ribosomal_uS3_B"/>
    <property type="match status" value="1"/>
</dbReference>
<evidence type="ECO:0000256" key="3">
    <source>
        <dbReference type="ARBA" id="ARBA00022884"/>
    </source>
</evidence>
<organism evidence="7">
    <name type="scientific">anaerobic digester metagenome</name>
    <dbReference type="NCBI Taxonomy" id="1263854"/>
    <lineage>
        <taxon>unclassified sequences</taxon>
        <taxon>metagenomes</taxon>
        <taxon>ecological metagenomes</taxon>
    </lineage>
</organism>
<dbReference type="SUPFAM" id="SSF54814">
    <property type="entry name" value="Prokaryotic type KH domain (KH-domain type II)"/>
    <property type="match status" value="1"/>
</dbReference>
<dbReference type="EMBL" id="CAADRM010000057">
    <property type="protein sequence ID" value="VFU12818.1"/>
    <property type="molecule type" value="Genomic_DNA"/>
</dbReference>
<proteinExistence type="inferred from homology"/>
<dbReference type="PANTHER" id="PTHR11760:SF19">
    <property type="entry name" value="SMALL RIBOSOMAL SUBUNIT PROTEIN US3C"/>
    <property type="match status" value="1"/>
</dbReference>
<dbReference type="AlphaFoldDB" id="A0A485LYZ2"/>
<evidence type="ECO:0000259" key="6">
    <source>
        <dbReference type="PROSITE" id="PS50823"/>
    </source>
</evidence>
<dbReference type="InterPro" id="IPR036419">
    <property type="entry name" value="Ribosomal_S3_C_sf"/>
</dbReference>
<dbReference type="InterPro" id="IPR057258">
    <property type="entry name" value="Ribosomal_uS3"/>
</dbReference>
<reference evidence="7" key="1">
    <citation type="submission" date="2019-03" db="EMBL/GenBank/DDBJ databases">
        <authorList>
            <person name="Hao L."/>
        </authorList>
    </citation>
    <scope>NUCLEOTIDE SEQUENCE</scope>
</reference>
<dbReference type="PROSITE" id="PS50823">
    <property type="entry name" value="KH_TYPE_2"/>
    <property type="match status" value="1"/>
</dbReference>
<dbReference type="Pfam" id="PF07650">
    <property type="entry name" value="KH_2"/>
    <property type="match status" value="1"/>
</dbReference>
<evidence type="ECO:0000256" key="1">
    <source>
        <dbReference type="ARBA" id="ARBA00010761"/>
    </source>
</evidence>
<evidence type="ECO:0000256" key="5">
    <source>
        <dbReference type="ARBA" id="ARBA00023274"/>
    </source>
</evidence>
<name>A0A485LYZ2_9ZZZZ</name>
<dbReference type="SUPFAM" id="SSF54821">
    <property type="entry name" value="Ribosomal protein S3 C-terminal domain"/>
    <property type="match status" value="1"/>
</dbReference>
<dbReference type="InterPro" id="IPR009019">
    <property type="entry name" value="KH_sf_prok-type"/>
</dbReference>
<dbReference type="NCBIfam" id="TIGR01009">
    <property type="entry name" value="rpsC_bact"/>
    <property type="match status" value="1"/>
</dbReference>
<dbReference type="InterPro" id="IPR004087">
    <property type="entry name" value="KH_dom"/>
</dbReference>
<dbReference type="PANTHER" id="PTHR11760">
    <property type="entry name" value="30S/40S RIBOSOMAL PROTEIN S3"/>
    <property type="match status" value="1"/>
</dbReference>
<dbReference type="Gene3D" id="3.30.1140.32">
    <property type="entry name" value="Ribosomal protein S3, C-terminal domain"/>
    <property type="match status" value="1"/>
</dbReference>
<dbReference type="InterPro" id="IPR018280">
    <property type="entry name" value="Ribosomal_uS3_CS"/>
</dbReference>
<protein>
    <submittedName>
        <fullName evidence="7">30S ribosomal subunit protein S3</fullName>
    </submittedName>
</protein>
<evidence type="ECO:0000313" key="7">
    <source>
        <dbReference type="EMBL" id="VFU12818.1"/>
    </source>
</evidence>
<dbReference type="InterPro" id="IPR015946">
    <property type="entry name" value="KH_dom-like_a/b"/>
</dbReference>
<keyword evidence="3" id="KW-0694">RNA-binding</keyword>
<evidence type="ECO:0000256" key="2">
    <source>
        <dbReference type="ARBA" id="ARBA00022730"/>
    </source>
</evidence>
<dbReference type="FunFam" id="3.30.300.20:FF:000001">
    <property type="entry name" value="30S ribosomal protein S3"/>
    <property type="match status" value="1"/>
</dbReference>
<dbReference type="GO" id="GO:0019843">
    <property type="term" value="F:rRNA binding"/>
    <property type="evidence" value="ECO:0007669"/>
    <property type="project" value="UniProtKB-KW"/>
</dbReference>
<dbReference type="FunFam" id="3.30.1140.32:FF:000002">
    <property type="entry name" value="30S ribosomal protein S3"/>
    <property type="match status" value="1"/>
</dbReference>
<dbReference type="PROSITE" id="PS00548">
    <property type="entry name" value="RIBOSOMAL_S3"/>
    <property type="match status" value="1"/>
</dbReference>
<accession>A0A485LYZ2</accession>
<feature type="domain" description="KH type-2" evidence="6">
    <location>
        <begin position="38"/>
        <end position="106"/>
    </location>
</feature>
<dbReference type="Gene3D" id="3.30.300.20">
    <property type="match status" value="1"/>
</dbReference>
<dbReference type="InterPro" id="IPR005704">
    <property type="entry name" value="Ribosomal_uS3_bac-typ"/>
</dbReference>